<dbReference type="FunFam" id="2.60.40.10:FF:001496">
    <property type="entry name" value="Plexin A, isoform B"/>
    <property type="match status" value="1"/>
</dbReference>
<organism evidence="16">
    <name type="scientific">Menopon gallinae</name>
    <name type="common">poultry shaft louse</name>
    <dbReference type="NCBI Taxonomy" id="328185"/>
    <lineage>
        <taxon>Eukaryota</taxon>
        <taxon>Metazoa</taxon>
        <taxon>Ecdysozoa</taxon>
        <taxon>Arthropoda</taxon>
        <taxon>Hexapoda</taxon>
        <taxon>Insecta</taxon>
        <taxon>Pterygota</taxon>
        <taxon>Neoptera</taxon>
        <taxon>Paraneoptera</taxon>
        <taxon>Psocodea</taxon>
        <taxon>Troctomorpha</taxon>
        <taxon>Phthiraptera</taxon>
        <taxon>Amblycera</taxon>
        <taxon>Menoponidae</taxon>
        <taxon>Menopon</taxon>
    </lineage>
</organism>
<proteinExistence type="inferred from homology"/>
<dbReference type="SUPFAM" id="SSF81296">
    <property type="entry name" value="E set domains"/>
    <property type="match status" value="3"/>
</dbReference>
<dbReference type="Pfam" id="PF24479">
    <property type="entry name" value="PSI_PlexinA-B"/>
    <property type="match status" value="1"/>
</dbReference>
<keyword evidence="10 14" id="KW-0472">Membrane</keyword>
<dbReference type="InterPro" id="IPR013783">
    <property type="entry name" value="Ig-like_fold"/>
</dbReference>
<comment type="caution">
    <text evidence="16">The sequence shown here is derived from an EMBL/GenBank/DDBJ whole genome shotgun (WGS) entry which is preliminary data.</text>
</comment>
<dbReference type="InterPro" id="IPR031148">
    <property type="entry name" value="Plexin"/>
</dbReference>
<dbReference type="GO" id="GO:0002116">
    <property type="term" value="C:semaphorin receptor complex"/>
    <property type="evidence" value="ECO:0007669"/>
    <property type="project" value="TreeGrafter"/>
</dbReference>
<dbReference type="InterPro" id="IPR041362">
    <property type="entry name" value="TIG2_plexin"/>
</dbReference>
<dbReference type="InterPro" id="IPR008936">
    <property type="entry name" value="Rho_GTPase_activation_prot"/>
</dbReference>
<dbReference type="PROSITE" id="PS51004">
    <property type="entry name" value="SEMA"/>
    <property type="match status" value="1"/>
</dbReference>
<evidence type="ECO:0000256" key="6">
    <source>
        <dbReference type="ARBA" id="ARBA00022737"/>
    </source>
</evidence>
<dbReference type="InterPro" id="IPR002165">
    <property type="entry name" value="Plexin_repeat"/>
</dbReference>
<feature type="transmembrane region" description="Helical" evidence="14">
    <location>
        <begin position="847"/>
        <end position="868"/>
    </location>
</feature>
<evidence type="ECO:0000259" key="15">
    <source>
        <dbReference type="PROSITE" id="PS51004"/>
    </source>
</evidence>
<keyword evidence="8" id="KW-0524">Neurogenesis</keyword>
<evidence type="ECO:0000256" key="5">
    <source>
        <dbReference type="ARBA" id="ARBA00022729"/>
    </source>
</evidence>
<dbReference type="CDD" id="cd00603">
    <property type="entry name" value="IPT_PCSR"/>
    <property type="match status" value="1"/>
</dbReference>
<keyword evidence="11" id="KW-1015">Disulfide bond</keyword>
<dbReference type="Gene3D" id="2.60.40.10">
    <property type="entry name" value="Immunoglobulins"/>
    <property type="match status" value="5"/>
</dbReference>
<dbReference type="SMART" id="SM00429">
    <property type="entry name" value="IPT"/>
    <property type="match status" value="4"/>
</dbReference>
<dbReference type="AlphaFoldDB" id="A0AAW2HGF5"/>
<dbReference type="FunFam" id="2.60.40.10:FF:001688">
    <property type="entry name" value="GM13016"/>
    <property type="match status" value="1"/>
</dbReference>
<keyword evidence="9 14" id="KW-1133">Transmembrane helix</keyword>
<comment type="caution">
    <text evidence="13">Lacks conserved residue(s) required for the propagation of feature annotation.</text>
</comment>
<dbReference type="InterPro" id="IPR001627">
    <property type="entry name" value="Semap_dom"/>
</dbReference>
<dbReference type="InterPro" id="IPR041019">
    <property type="entry name" value="TIG1_plexin"/>
</dbReference>
<dbReference type="GO" id="GO:0007399">
    <property type="term" value="P:nervous system development"/>
    <property type="evidence" value="ECO:0007669"/>
    <property type="project" value="UniProtKB-KW"/>
</dbReference>
<evidence type="ECO:0000256" key="14">
    <source>
        <dbReference type="SAM" id="Phobius"/>
    </source>
</evidence>
<evidence type="ECO:0000256" key="3">
    <source>
        <dbReference type="ARBA" id="ARBA00022475"/>
    </source>
</evidence>
<dbReference type="GO" id="GO:0005886">
    <property type="term" value="C:plasma membrane"/>
    <property type="evidence" value="ECO:0007669"/>
    <property type="project" value="UniProtKB-SubCell"/>
</dbReference>
<evidence type="ECO:0000256" key="1">
    <source>
        <dbReference type="ARBA" id="ARBA00004251"/>
    </source>
</evidence>
<name>A0AAW2HGF5_9NEOP</name>
<accession>A0AAW2HGF5</accession>
<dbReference type="SUPFAM" id="SSF103575">
    <property type="entry name" value="Plexin repeat"/>
    <property type="match status" value="1"/>
</dbReference>
<keyword evidence="12" id="KW-0325">Glycoprotein</keyword>
<gene>
    <name evidence="16" type="ORF">PYX00_010609</name>
</gene>
<evidence type="ECO:0000256" key="4">
    <source>
        <dbReference type="ARBA" id="ARBA00022692"/>
    </source>
</evidence>
<evidence type="ECO:0000256" key="2">
    <source>
        <dbReference type="ARBA" id="ARBA00010297"/>
    </source>
</evidence>
<feature type="domain" description="Sema" evidence="15">
    <location>
        <begin position="1"/>
        <end position="80"/>
    </location>
</feature>
<evidence type="ECO:0000256" key="11">
    <source>
        <dbReference type="ARBA" id="ARBA00023157"/>
    </source>
</evidence>
<keyword evidence="5" id="KW-0732">Signal</keyword>
<comment type="similarity">
    <text evidence="2">Belongs to the plexin family.</text>
</comment>
<dbReference type="Pfam" id="PF17960">
    <property type="entry name" value="TIG_plexin"/>
    <property type="match status" value="1"/>
</dbReference>
<dbReference type="GO" id="GO:0030334">
    <property type="term" value="P:regulation of cell migration"/>
    <property type="evidence" value="ECO:0007669"/>
    <property type="project" value="TreeGrafter"/>
</dbReference>
<dbReference type="InterPro" id="IPR002909">
    <property type="entry name" value="IPT_dom"/>
</dbReference>
<dbReference type="Pfam" id="PF01833">
    <property type="entry name" value="TIG"/>
    <property type="match status" value="3"/>
</dbReference>
<dbReference type="FunFam" id="2.60.40.10:FF:001407">
    <property type="entry name" value="Plexin A, isoform B"/>
    <property type="match status" value="1"/>
</dbReference>
<keyword evidence="4 14" id="KW-0812">Transmembrane</keyword>
<keyword evidence="7" id="KW-0221">Differentiation</keyword>
<evidence type="ECO:0000256" key="7">
    <source>
        <dbReference type="ARBA" id="ARBA00022782"/>
    </source>
</evidence>
<dbReference type="PANTHER" id="PTHR22625">
    <property type="entry name" value="PLEXIN"/>
    <property type="match status" value="1"/>
</dbReference>
<reference evidence="16" key="1">
    <citation type="journal article" date="2024" name="Gigascience">
        <title>Chromosome-level genome of the poultry shaft louse Menopon gallinae provides insight into the host-switching and adaptive evolution of parasitic lice.</title>
        <authorList>
            <person name="Xu Y."/>
            <person name="Ma L."/>
            <person name="Liu S."/>
            <person name="Liang Y."/>
            <person name="Liu Q."/>
            <person name="He Z."/>
            <person name="Tian L."/>
            <person name="Duan Y."/>
            <person name="Cai W."/>
            <person name="Li H."/>
            <person name="Song F."/>
        </authorList>
    </citation>
    <scope>NUCLEOTIDE SEQUENCE</scope>
    <source>
        <strain evidence="16">Cailab_2023a</strain>
    </source>
</reference>
<dbReference type="FunFam" id="1.10.506.10:FF:000027">
    <property type="entry name" value="Plexin A, isoform B"/>
    <property type="match status" value="1"/>
</dbReference>
<dbReference type="Pfam" id="PF01437">
    <property type="entry name" value="PSI"/>
    <property type="match status" value="2"/>
</dbReference>
<dbReference type="EMBL" id="JARGDH010000005">
    <property type="protein sequence ID" value="KAL0268794.1"/>
    <property type="molecule type" value="Genomic_DNA"/>
</dbReference>
<protein>
    <recommendedName>
        <fullName evidence="15">Sema domain-containing protein</fullName>
    </recommendedName>
</protein>
<keyword evidence="6" id="KW-0677">Repeat</keyword>
<dbReference type="InterPro" id="IPR016201">
    <property type="entry name" value="PSI"/>
</dbReference>
<dbReference type="GO" id="GO:0048468">
    <property type="term" value="P:cell development"/>
    <property type="evidence" value="ECO:0007669"/>
    <property type="project" value="UniProtKB-ARBA"/>
</dbReference>
<dbReference type="Pfam" id="PF08337">
    <property type="entry name" value="Plexin_cytopl"/>
    <property type="match status" value="1"/>
</dbReference>
<comment type="subcellular location">
    <subcellularLocation>
        <location evidence="1">Cell membrane</location>
        <topology evidence="1">Single-pass type I membrane protein</topology>
    </subcellularLocation>
</comment>
<dbReference type="PANTHER" id="PTHR22625:SF70">
    <property type="entry name" value="PLEXIN A, ISOFORM A"/>
    <property type="match status" value="1"/>
</dbReference>
<dbReference type="GO" id="GO:0017154">
    <property type="term" value="F:semaphorin receptor activity"/>
    <property type="evidence" value="ECO:0007669"/>
    <property type="project" value="InterPro"/>
</dbReference>
<dbReference type="InterPro" id="IPR015943">
    <property type="entry name" value="WD40/YVTN_repeat-like_dom_sf"/>
</dbReference>
<dbReference type="InterPro" id="IPR036352">
    <property type="entry name" value="Semap_dom_sf"/>
</dbReference>
<keyword evidence="3" id="KW-1003">Cell membrane</keyword>
<evidence type="ECO:0000256" key="9">
    <source>
        <dbReference type="ARBA" id="ARBA00022989"/>
    </source>
</evidence>
<dbReference type="CDD" id="cd01180">
    <property type="entry name" value="IPT_plexin_repeat1"/>
    <property type="match status" value="1"/>
</dbReference>
<dbReference type="FunFam" id="2.60.40.10:FF:001556">
    <property type="entry name" value="Plexin A, isoform B"/>
    <property type="match status" value="1"/>
</dbReference>
<dbReference type="SUPFAM" id="SSF101912">
    <property type="entry name" value="Sema domain"/>
    <property type="match status" value="1"/>
</dbReference>
<dbReference type="InterPro" id="IPR014756">
    <property type="entry name" value="Ig_E-set"/>
</dbReference>
<dbReference type="SMART" id="SM00423">
    <property type="entry name" value="PSI"/>
    <property type="match status" value="3"/>
</dbReference>
<sequence length="1102" mass="123138">MFDDLLTAVAATSTGDYTVVFLGTARGHLKKVVVEGPNSGLEYGDQVIDENSPTNADLHFDSQQMHLYVMTEKKVSKVKVQECSVYKTCWECLSAKDPYCGWCSLENKCSLRSDCQEAAKDPLYWISYKSGRCTTITSVTPNQLQRTTARTLELVIENLPTLSGQFLCAFTIFDKVLITNATRKSYGVNCTTPRTDLLPSIPPGQHHFVARLSVRMTSGPDFVQTNFTFFDCNTYGSCTKCVSSSFPCDWCVDGHRCTHDTAENCRNDILVTGVSRIGPSYRSGPSFCPTINATAGGSVEILVPSGIRKVIRVKVHIIGQFIVQTRFVCQFNIEGRVTHVNARLLSDTIYCEAMEFSYTSRAPNITATFAVIWGGSKPLDNPDNIHVVIYRCRDMADNCGMCLALAEKYDCGWCQSADRCEVKDQCDQGNGVWLDRDQTCPNPEIHEFEPMMGPWEGGTNITIRGINLGKSFKDIYGGVMVAGMQCEPYESLYVKTKEIVCRVDGPGNNKPRSGPVIVKVEDFRGESKDNYNFVDPVIQGITPKFGPKSGGTILTIKGKYMNAGSRILAFIDDLPCEINSTSQDEATCITSASEKQRVGSLTMKFDKGFRYFEKEVFEYTADPTIESAESGPPGQVKIPKGIPAGGIKISVVGNNLVYVQNPQMYVYYDNKMFTSDCTVFSNTNMQCGSPQIDVPSDLVIDPDQPIHLQYGFRMDNVSGVQNLSVKQGYPSFSLYPNPIYDRFDEEVKYYKSDYLTINGQHLDRASQESDVSVRIGSSFCNVTSLSRQQLTCRPPETQPPPIEGESSESQDLPEVVVIVGGNLKYTIGKLSYASLQGITSPLTNTTMLAVVAVVVFVLLIFLGFLIAYRRKSTESSRVLKNMQEQMDILELRVAAECKEAFAELQTEMTDVTGDLTSGGIPFLDYRSYAMKILFPNMEDHAVLQWERPELHHKEKGLKLFGQLIINKTFLLLFIRTLESNRYFSMRDRVNVASLIMVTLQSKLEYCTDILKTLLAELIEKCMEGKSHPKLLLRRTESVAEKMLSAWFTFLLYKFLRECAGEPLYMLFRAMKQQVDKGPVDAITSEARYSLSEEKADSTVDRL</sequence>
<dbReference type="Pfam" id="PF18020">
    <property type="entry name" value="TIG_2"/>
    <property type="match status" value="1"/>
</dbReference>
<evidence type="ECO:0000256" key="12">
    <source>
        <dbReference type="ARBA" id="ARBA00023180"/>
    </source>
</evidence>
<dbReference type="SUPFAM" id="SSF48350">
    <property type="entry name" value="GTPase activation domain, GAP"/>
    <property type="match status" value="1"/>
</dbReference>
<evidence type="ECO:0000256" key="8">
    <source>
        <dbReference type="ARBA" id="ARBA00022902"/>
    </source>
</evidence>
<dbReference type="InterPro" id="IPR013548">
    <property type="entry name" value="Plexin_cytoplasmic_RasGAP_dom"/>
</dbReference>
<evidence type="ECO:0000313" key="16">
    <source>
        <dbReference type="EMBL" id="KAL0268794.1"/>
    </source>
</evidence>
<dbReference type="Gene3D" id="2.130.10.10">
    <property type="entry name" value="YVTN repeat-like/Quinoprotein amine dehydrogenase"/>
    <property type="match status" value="1"/>
</dbReference>
<dbReference type="Gene3D" id="1.10.506.10">
    <property type="entry name" value="GTPase Activation - p120gap, domain 1"/>
    <property type="match status" value="1"/>
</dbReference>
<evidence type="ECO:0000256" key="10">
    <source>
        <dbReference type="ARBA" id="ARBA00023136"/>
    </source>
</evidence>
<evidence type="ECO:0000256" key="13">
    <source>
        <dbReference type="PROSITE-ProRule" id="PRU00352"/>
    </source>
</evidence>